<accession>A0A1I8HWP0</accession>
<dbReference type="InterPro" id="IPR022816">
    <property type="entry name" value="Condensin_barren_su2"/>
</dbReference>
<dbReference type="GO" id="GO:0003682">
    <property type="term" value="F:chromatin binding"/>
    <property type="evidence" value="ECO:0007669"/>
    <property type="project" value="TreeGrafter"/>
</dbReference>
<evidence type="ECO:0000256" key="3">
    <source>
        <dbReference type="ARBA" id="ARBA00009471"/>
    </source>
</evidence>
<feature type="region of interest" description="Disordered" evidence="11">
    <location>
        <begin position="105"/>
        <end position="131"/>
    </location>
</feature>
<dbReference type="WBParaSite" id="maker-uti_cns_0005234-snap-gene-0.4-mRNA-1">
    <property type="protein sequence ID" value="maker-uti_cns_0005234-snap-gene-0.4-mRNA-1"/>
    <property type="gene ID" value="maker-uti_cns_0005234-snap-gene-0.4"/>
</dbReference>
<dbReference type="Pfam" id="PF05786">
    <property type="entry name" value="Cnd2"/>
    <property type="match status" value="1"/>
</dbReference>
<keyword evidence="8" id="KW-0498">Mitosis</keyword>
<dbReference type="GO" id="GO:0005737">
    <property type="term" value="C:cytoplasm"/>
    <property type="evidence" value="ECO:0007669"/>
    <property type="project" value="UniProtKB-SubCell"/>
</dbReference>
<evidence type="ECO:0000256" key="4">
    <source>
        <dbReference type="ARBA" id="ARBA00016065"/>
    </source>
</evidence>
<dbReference type="AlphaFoldDB" id="A0A1I8HWP0"/>
<evidence type="ECO:0000256" key="7">
    <source>
        <dbReference type="ARBA" id="ARBA00022618"/>
    </source>
</evidence>
<protein>
    <recommendedName>
        <fullName evidence="4">Condensin complex subunit 2</fullName>
    </recommendedName>
</protein>
<dbReference type="Proteomes" id="UP000095280">
    <property type="component" value="Unplaced"/>
</dbReference>
<dbReference type="GO" id="GO:0051301">
    <property type="term" value="P:cell division"/>
    <property type="evidence" value="ECO:0007669"/>
    <property type="project" value="UniProtKB-KW"/>
</dbReference>
<sequence>PLLAADESGSAFADEAKLLNDDALERLARRRELSDHYENCIKLSVEGKISSKNAFALHLIDYLQGTVKGIDNFQLASSSLDAGAKIYAGRVDAVHREAYKVMGGLGRNDANPAAADSDGDEEAGGGRWKCE</sequence>
<dbReference type="GO" id="GO:0007076">
    <property type="term" value="P:mitotic chromosome condensation"/>
    <property type="evidence" value="ECO:0007669"/>
    <property type="project" value="InterPro"/>
</dbReference>
<evidence type="ECO:0000313" key="12">
    <source>
        <dbReference type="Proteomes" id="UP000095280"/>
    </source>
</evidence>
<name>A0A1I8HWP0_9PLAT</name>
<keyword evidence="5" id="KW-0158">Chromosome</keyword>
<evidence type="ECO:0000256" key="8">
    <source>
        <dbReference type="ARBA" id="ARBA00022776"/>
    </source>
</evidence>
<evidence type="ECO:0000256" key="11">
    <source>
        <dbReference type="SAM" id="MobiDB-lite"/>
    </source>
</evidence>
<reference evidence="13 14" key="1">
    <citation type="submission" date="2016-11" db="UniProtKB">
        <authorList>
            <consortium name="WormBaseParasite"/>
        </authorList>
    </citation>
    <scope>IDENTIFICATION</scope>
</reference>
<dbReference type="WBParaSite" id="maker-uti_cns_0005439-snap-gene-0.2-mRNA-1">
    <property type="protein sequence ID" value="maker-uti_cns_0005439-snap-gene-0.2-mRNA-1"/>
    <property type="gene ID" value="maker-uti_cns_0005439-snap-gene-0.2"/>
</dbReference>
<evidence type="ECO:0000313" key="13">
    <source>
        <dbReference type="WBParaSite" id="maker-uti_cns_0005234-snap-gene-0.4-mRNA-1"/>
    </source>
</evidence>
<keyword evidence="10" id="KW-0131">Cell cycle</keyword>
<comment type="similarity">
    <text evidence="3">Belongs to the CND2 (condensin subunit 2) family.</text>
</comment>
<dbReference type="PANTHER" id="PTHR13108:SF9">
    <property type="entry name" value="CONDENSIN COMPLEX SUBUNIT 2"/>
    <property type="match status" value="1"/>
</dbReference>
<dbReference type="GO" id="GO:0000796">
    <property type="term" value="C:condensin complex"/>
    <property type="evidence" value="ECO:0007669"/>
    <property type="project" value="InterPro"/>
</dbReference>
<keyword evidence="12" id="KW-1185">Reference proteome</keyword>
<keyword evidence="9" id="KW-0226">DNA condensation</keyword>
<evidence type="ECO:0000256" key="10">
    <source>
        <dbReference type="ARBA" id="ARBA00023306"/>
    </source>
</evidence>
<comment type="subcellular location">
    <subcellularLocation>
        <location evidence="1">Chromosome</location>
    </subcellularLocation>
    <subcellularLocation>
        <location evidence="2">Cytoplasm</location>
    </subcellularLocation>
</comment>
<evidence type="ECO:0000256" key="5">
    <source>
        <dbReference type="ARBA" id="ARBA00022454"/>
    </source>
</evidence>
<evidence type="ECO:0000313" key="15">
    <source>
        <dbReference type="WBParaSite" id="maker-uti_cns_0008203-snap-gene-0.2-mRNA-1"/>
    </source>
</evidence>
<keyword evidence="7" id="KW-0132">Cell division</keyword>
<evidence type="ECO:0000256" key="1">
    <source>
        <dbReference type="ARBA" id="ARBA00004286"/>
    </source>
</evidence>
<evidence type="ECO:0000256" key="6">
    <source>
        <dbReference type="ARBA" id="ARBA00022490"/>
    </source>
</evidence>
<keyword evidence="6" id="KW-0963">Cytoplasm</keyword>
<dbReference type="WBParaSite" id="maker-uti_cns_0008203-snap-gene-0.2-mRNA-1">
    <property type="protein sequence ID" value="maker-uti_cns_0008203-snap-gene-0.2-mRNA-1"/>
    <property type="gene ID" value="maker-uti_cns_0008203-snap-gene-0.2"/>
</dbReference>
<evidence type="ECO:0000256" key="9">
    <source>
        <dbReference type="ARBA" id="ARBA00023067"/>
    </source>
</evidence>
<organism evidence="12 15">
    <name type="scientific">Macrostomum lignano</name>
    <dbReference type="NCBI Taxonomy" id="282301"/>
    <lineage>
        <taxon>Eukaryota</taxon>
        <taxon>Metazoa</taxon>
        <taxon>Spiralia</taxon>
        <taxon>Lophotrochozoa</taxon>
        <taxon>Platyhelminthes</taxon>
        <taxon>Rhabditophora</taxon>
        <taxon>Macrostomorpha</taxon>
        <taxon>Macrostomida</taxon>
        <taxon>Macrostomidae</taxon>
        <taxon>Macrostomum</taxon>
    </lineage>
</organism>
<dbReference type="PANTHER" id="PTHR13108">
    <property type="entry name" value="CONDENSIN COMPLEX SUBUNIT 2"/>
    <property type="match status" value="1"/>
</dbReference>
<proteinExistence type="inferred from homology"/>
<evidence type="ECO:0000313" key="14">
    <source>
        <dbReference type="WBParaSite" id="maker-uti_cns_0005439-snap-gene-0.2-mRNA-1"/>
    </source>
</evidence>
<evidence type="ECO:0000256" key="2">
    <source>
        <dbReference type="ARBA" id="ARBA00004496"/>
    </source>
</evidence>